<dbReference type="SUPFAM" id="SSF51735">
    <property type="entry name" value="NAD(P)-binding Rossmann-fold domains"/>
    <property type="match status" value="1"/>
</dbReference>
<dbReference type="Proteomes" id="UP000321058">
    <property type="component" value="Unassembled WGS sequence"/>
</dbReference>
<evidence type="ECO:0000313" key="14">
    <source>
        <dbReference type="Proteomes" id="UP000321058"/>
    </source>
</evidence>
<comment type="cofactor">
    <cofactor evidence="2">
        <name>NAD(+)</name>
        <dbReference type="ChEBI" id="CHEBI:57540"/>
    </cofactor>
</comment>
<dbReference type="Gene3D" id="3.40.50.720">
    <property type="entry name" value="NAD(P)-binding Rossmann-like Domain"/>
    <property type="match status" value="1"/>
</dbReference>
<evidence type="ECO:0000256" key="1">
    <source>
        <dbReference type="ARBA" id="ARBA00000083"/>
    </source>
</evidence>
<evidence type="ECO:0000256" key="6">
    <source>
        <dbReference type="ARBA" id="ARBA00018569"/>
    </source>
</evidence>
<dbReference type="OrthoDB" id="9801785at2"/>
<dbReference type="InterPro" id="IPR001509">
    <property type="entry name" value="Epimerase_deHydtase"/>
</dbReference>
<dbReference type="RefSeq" id="WP_147152238.1">
    <property type="nucleotide sequence ID" value="NZ_BKAJ01000085.1"/>
</dbReference>
<comment type="caution">
    <text evidence="13">The sequence shown here is derived from an EMBL/GenBank/DDBJ whole genome shotgun (WGS) entry which is preliminary data.</text>
</comment>
<evidence type="ECO:0000256" key="7">
    <source>
        <dbReference type="ARBA" id="ARBA00023027"/>
    </source>
</evidence>
<dbReference type="UniPathway" id="UPA00214"/>
<dbReference type="Pfam" id="PF01370">
    <property type="entry name" value="Epimerase"/>
    <property type="match status" value="1"/>
</dbReference>
<dbReference type="InterPro" id="IPR036291">
    <property type="entry name" value="NAD(P)-bd_dom_sf"/>
</dbReference>
<dbReference type="NCBIfam" id="TIGR01179">
    <property type="entry name" value="galE"/>
    <property type="match status" value="1"/>
</dbReference>
<evidence type="ECO:0000256" key="8">
    <source>
        <dbReference type="ARBA" id="ARBA00023235"/>
    </source>
</evidence>
<protein>
    <recommendedName>
        <fullName evidence="6">UDP-glucose 4-epimerase</fullName>
        <ecNumber evidence="5">5.1.3.2</ecNumber>
    </recommendedName>
    <alternativeName>
        <fullName evidence="11">Galactowaldenase</fullName>
    </alternativeName>
    <alternativeName>
        <fullName evidence="10">UDP-galactose 4-epimerase</fullName>
    </alternativeName>
</protein>
<evidence type="ECO:0000256" key="3">
    <source>
        <dbReference type="ARBA" id="ARBA00004947"/>
    </source>
</evidence>
<reference evidence="13 14" key="1">
    <citation type="submission" date="2019-07" db="EMBL/GenBank/DDBJ databases">
        <title>Whole genome shotgun sequence of Reyranella soli NBRC 108950.</title>
        <authorList>
            <person name="Hosoyama A."/>
            <person name="Uohara A."/>
            <person name="Ohji S."/>
            <person name="Ichikawa N."/>
        </authorList>
    </citation>
    <scope>NUCLEOTIDE SEQUENCE [LARGE SCALE GENOMIC DNA]</scope>
    <source>
        <strain evidence="13 14">NBRC 108950</strain>
    </source>
</reference>
<evidence type="ECO:0000313" key="13">
    <source>
        <dbReference type="EMBL" id="GEP57698.1"/>
    </source>
</evidence>
<gene>
    <name evidence="13" type="ORF">RSO01_48640</name>
</gene>
<organism evidence="13 14">
    <name type="scientific">Reyranella soli</name>
    <dbReference type="NCBI Taxonomy" id="1230389"/>
    <lineage>
        <taxon>Bacteria</taxon>
        <taxon>Pseudomonadati</taxon>
        <taxon>Pseudomonadota</taxon>
        <taxon>Alphaproteobacteria</taxon>
        <taxon>Hyphomicrobiales</taxon>
        <taxon>Reyranellaceae</taxon>
        <taxon>Reyranella</taxon>
    </lineage>
</organism>
<evidence type="ECO:0000256" key="5">
    <source>
        <dbReference type="ARBA" id="ARBA00013189"/>
    </source>
</evidence>
<evidence type="ECO:0000256" key="2">
    <source>
        <dbReference type="ARBA" id="ARBA00001911"/>
    </source>
</evidence>
<dbReference type="PANTHER" id="PTHR43725">
    <property type="entry name" value="UDP-GLUCOSE 4-EPIMERASE"/>
    <property type="match status" value="1"/>
</dbReference>
<comment type="similarity">
    <text evidence="4">Belongs to the NAD(P)-dependent epimerase/dehydratase family.</text>
</comment>
<dbReference type="Gene3D" id="3.90.25.10">
    <property type="entry name" value="UDP-galactose 4-epimerase, domain 1"/>
    <property type="match status" value="1"/>
</dbReference>
<dbReference type="EMBL" id="BKAJ01000085">
    <property type="protein sequence ID" value="GEP57698.1"/>
    <property type="molecule type" value="Genomic_DNA"/>
</dbReference>
<name>A0A512NFH5_9HYPH</name>
<keyword evidence="14" id="KW-1185">Reference proteome</keyword>
<evidence type="ECO:0000256" key="4">
    <source>
        <dbReference type="ARBA" id="ARBA00007637"/>
    </source>
</evidence>
<dbReference type="GO" id="GO:0003978">
    <property type="term" value="F:UDP-glucose 4-epimerase activity"/>
    <property type="evidence" value="ECO:0007669"/>
    <property type="project" value="UniProtKB-EC"/>
</dbReference>
<keyword evidence="7" id="KW-0520">NAD</keyword>
<dbReference type="EC" id="5.1.3.2" evidence="5"/>
<sequence length="333" mass="36096">MFASTVRGPVLVTGGAGYIGSHVCKALAEAGARPICLDTLEKGHEWAVRWGELARGDVGDGRLVEEIFQRHKPQVVIHLAGYIEVGESIVNPERYLVNNSAKSRVLIGAAIRHKVEAFVFSSTCAVYGLPQSELMQEVHKIAPINPYAVSKASVERALEAATWRGLRSASLRYFNAAGADSGGEIGEAHQPETHLLPLAVDAALGLRGALVVNGEDYPTQDGSCVRDFVHVSDLADAHLKAVEWLLRQKPGRGRHDVFNLGSGAGYSVKQVVQEIGRAVGRPVPHVFGARRPGDSPQLVGCIAKAQRDLGWTPLRGLEMQIEDTVRWRRAMVR</sequence>
<comment type="pathway">
    <text evidence="3">Carbohydrate metabolism; galactose metabolism.</text>
</comment>
<evidence type="ECO:0000256" key="9">
    <source>
        <dbReference type="ARBA" id="ARBA00023277"/>
    </source>
</evidence>
<proteinExistence type="inferred from homology"/>
<keyword evidence="8" id="KW-0413">Isomerase</keyword>
<keyword evidence="9" id="KW-0119">Carbohydrate metabolism</keyword>
<dbReference type="AlphaFoldDB" id="A0A512NFH5"/>
<feature type="domain" description="NAD-dependent epimerase/dehydratase" evidence="12">
    <location>
        <begin position="10"/>
        <end position="261"/>
    </location>
</feature>
<evidence type="ECO:0000259" key="12">
    <source>
        <dbReference type="Pfam" id="PF01370"/>
    </source>
</evidence>
<dbReference type="GO" id="GO:0006012">
    <property type="term" value="P:galactose metabolic process"/>
    <property type="evidence" value="ECO:0007669"/>
    <property type="project" value="UniProtKB-UniPathway"/>
</dbReference>
<comment type="catalytic activity">
    <reaction evidence="1">
        <text>UDP-alpha-D-glucose = UDP-alpha-D-galactose</text>
        <dbReference type="Rhea" id="RHEA:22168"/>
        <dbReference type="ChEBI" id="CHEBI:58885"/>
        <dbReference type="ChEBI" id="CHEBI:66914"/>
        <dbReference type="EC" id="5.1.3.2"/>
    </reaction>
</comment>
<evidence type="ECO:0000256" key="10">
    <source>
        <dbReference type="ARBA" id="ARBA00031367"/>
    </source>
</evidence>
<accession>A0A512NFH5</accession>
<evidence type="ECO:0000256" key="11">
    <source>
        <dbReference type="ARBA" id="ARBA00033067"/>
    </source>
</evidence>
<dbReference type="PANTHER" id="PTHR43725:SF53">
    <property type="entry name" value="UDP-ARABINOSE 4-EPIMERASE 1"/>
    <property type="match status" value="1"/>
</dbReference>
<dbReference type="InterPro" id="IPR005886">
    <property type="entry name" value="UDP_G4E"/>
</dbReference>